<accession>A0ABY9X8A9</accession>
<dbReference type="Proteomes" id="UP001611383">
    <property type="component" value="Chromosome"/>
</dbReference>
<organism evidence="1 2">
    <name type="scientific">Archangium minus</name>
    <dbReference type="NCBI Taxonomy" id="83450"/>
    <lineage>
        <taxon>Bacteria</taxon>
        <taxon>Pseudomonadati</taxon>
        <taxon>Myxococcota</taxon>
        <taxon>Myxococcia</taxon>
        <taxon>Myxococcales</taxon>
        <taxon>Cystobacterineae</taxon>
        <taxon>Archangiaceae</taxon>
        <taxon>Archangium</taxon>
    </lineage>
</organism>
<keyword evidence="2" id="KW-1185">Reference proteome</keyword>
<reference evidence="1 2" key="1">
    <citation type="submission" date="2019-08" db="EMBL/GenBank/DDBJ databases">
        <title>Archangium and Cystobacter genomes.</title>
        <authorList>
            <person name="Chen I.-C.K."/>
            <person name="Wielgoss S."/>
        </authorList>
    </citation>
    <scope>NUCLEOTIDE SEQUENCE [LARGE SCALE GENOMIC DNA]</scope>
    <source>
        <strain evidence="1 2">Cbm 6</strain>
    </source>
</reference>
<evidence type="ECO:0000313" key="1">
    <source>
        <dbReference type="EMBL" id="WNG51630.1"/>
    </source>
</evidence>
<evidence type="ECO:0000313" key="2">
    <source>
        <dbReference type="Proteomes" id="UP001611383"/>
    </source>
</evidence>
<evidence type="ECO:0008006" key="3">
    <source>
        <dbReference type="Google" id="ProtNLM"/>
    </source>
</evidence>
<proteinExistence type="predicted"/>
<gene>
    <name evidence="1" type="ORF">F0U60_51565</name>
</gene>
<dbReference type="EMBL" id="CP043494">
    <property type="protein sequence ID" value="WNG51630.1"/>
    <property type="molecule type" value="Genomic_DNA"/>
</dbReference>
<dbReference type="RefSeq" id="WP_395811904.1">
    <property type="nucleotide sequence ID" value="NZ_CP043494.1"/>
</dbReference>
<protein>
    <recommendedName>
        <fullName evidence="3">DUF4276 family protein</fullName>
    </recommendedName>
</protein>
<sequence>MARLLVFCESPADAETVKGLVERVLREQGPDWVRELLDGPPEAAQGFRDWVPDDEGRSYFDLHKLSAYASRLKLRVPQGHFAGQPGEAGALMGRTAFLMARELALSSTELDAVLLVWDMDDQGKDRRMGLTQACTEARPMVPFVIVLGCPDPMREAWVLAGFEPETDVERARLTALRQELGFNPCEEAHELDAKKEHARRSPKRVLEALTAGEHEREVRCWTEAPLVRLRSRGTHSGLTAFLDEVAESLVPRLCGVPTRPPIAQD</sequence>
<name>A0ABY9X8A9_9BACT</name>